<dbReference type="KEGG" id="palw:PSAL_007020"/>
<dbReference type="PANTHER" id="PTHR43085">
    <property type="entry name" value="HEXOKINASE FAMILY MEMBER"/>
    <property type="match status" value="1"/>
</dbReference>
<dbReference type="GO" id="GO:0008865">
    <property type="term" value="F:fructokinase activity"/>
    <property type="evidence" value="ECO:0007669"/>
    <property type="project" value="UniProtKB-EC"/>
</dbReference>
<evidence type="ECO:0000313" key="9">
    <source>
        <dbReference type="Proteomes" id="UP000283786"/>
    </source>
</evidence>
<evidence type="ECO:0000256" key="3">
    <source>
        <dbReference type="ARBA" id="ARBA00022741"/>
    </source>
</evidence>
<feature type="domain" description="Carbohydrate kinase PfkB" evidence="7">
    <location>
        <begin position="20"/>
        <end position="322"/>
    </location>
</feature>
<sequence length="328" mass="34838">MAARKLPGPWTFPERTKNVLICCGEALIDMIPAPTVEGPNGFVPHDGGAIFNTAIALGRLGRPCSMVSGISNDLFGAQLVKGLTASGVETDLLMRSDQPTTLAFVTLVEGKASYLFYDEASAGRMIAPKDLPDLPAEAEALYFGGISLASEPGADTYAALCAREAGSRVVMIDPNIRPSFIQDEDRYRARLEKMMALADIVKISDEDLSWLRPDATSMDEAAFGLCRAGAGVVILTRGSEGASAYYDMTRSLHVAARKAEVADTVGAGDTFNAGVLCSLSENGLLTKEALREISSEDLCEALDFGARVAAVTVSRAGANPPWRHELTE</sequence>
<dbReference type="GO" id="GO:0005524">
    <property type="term" value="F:ATP binding"/>
    <property type="evidence" value="ECO:0007669"/>
    <property type="project" value="UniProtKB-KW"/>
</dbReference>
<dbReference type="Pfam" id="PF00294">
    <property type="entry name" value="PfkB"/>
    <property type="match status" value="1"/>
</dbReference>
<dbReference type="SUPFAM" id="SSF53613">
    <property type="entry name" value="Ribokinase-like"/>
    <property type="match status" value="1"/>
</dbReference>
<evidence type="ECO:0000256" key="6">
    <source>
        <dbReference type="RuleBase" id="RU003704"/>
    </source>
</evidence>
<dbReference type="Proteomes" id="UP000283786">
    <property type="component" value="Chromosome"/>
</dbReference>
<dbReference type="AlphaFoldDB" id="A0A418SDP2"/>
<dbReference type="GO" id="GO:0006000">
    <property type="term" value="P:fructose metabolic process"/>
    <property type="evidence" value="ECO:0007669"/>
    <property type="project" value="UniProtKB-ARBA"/>
</dbReference>
<dbReference type="InterPro" id="IPR002139">
    <property type="entry name" value="Ribo/fructo_kinase"/>
</dbReference>
<dbReference type="PANTHER" id="PTHR43085:SF1">
    <property type="entry name" value="PSEUDOURIDINE KINASE-RELATED"/>
    <property type="match status" value="1"/>
</dbReference>
<dbReference type="PRINTS" id="PR00990">
    <property type="entry name" value="RIBOKINASE"/>
</dbReference>
<dbReference type="EMBL" id="CP060436">
    <property type="protein sequence ID" value="QPM89481.1"/>
    <property type="molecule type" value="Genomic_DNA"/>
</dbReference>
<keyword evidence="9" id="KW-1185">Reference proteome</keyword>
<protein>
    <submittedName>
        <fullName evidence="8">Fructokinase</fullName>
        <ecNumber evidence="8">2.7.1.4</ecNumber>
    </submittedName>
</protein>
<comment type="similarity">
    <text evidence="1 6">Belongs to the carbohydrate kinase PfkB family.</text>
</comment>
<dbReference type="Gene3D" id="3.40.1190.20">
    <property type="match status" value="1"/>
</dbReference>
<keyword evidence="5" id="KW-0067">ATP-binding</keyword>
<dbReference type="InterPro" id="IPR002173">
    <property type="entry name" value="Carboh/pur_kinase_PfkB_CS"/>
</dbReference>
<dbReference type="InterPro" id="IPR029056">
    <property type="entry name" value="Ribokinase-like"/>
</dbReference>
<gene>
    <name evidence="8" type="primary">scrK</name>
    <name evidence="8" type="ORF">PSAL_007020</name>
</gene>
<evidence type="ECO:0000256" key="4">
    <source>
        <dbReference type="ARBA" id="ARBA00022777"/>
    </source>
</evidence>
<name>A0A418SDP2_9RHOB</name>
<evidence type="ECO:0000256" key="2">
    <source>
        <dbReference type="ARBA" id="ARBA00022679"/>
    </source>
</evidence>
<dbReference type="PROSITE" id="PS00584">
    <property type="entry name" value="PFKB_KINASES_2"/>
    <property type="match status" value="1"/>
</dbReference>
<evidence type="ECO:0000259" key="7">
    <source>
        <dbReference type="Pfam" id="PF00294"/>
    </source>
</evidence>
<keyword evidence="4 6" id="KW-0418">Kinase</keyword>
<accession>A0A418SDP2</accession>
<dbReference type="InterPro" id="IPR050306">
    <property type="entry name" value="PfkB_Carbo_kinase"/>
</dbReference>
<evidence type="ECO:0000313" key="8">
    <source>
        <dbReference type="EMBL" id="QPM89481.1"/>
    </source>
</evidence>
<dbReference type="InterPro" id="IPR011611">
    <property type="entry name" value="PfkB_dom"/>
</dbReference>
<organism evidence="8 9">
    <name type="scientific">Pseudooceanicola algae</name>
    <dbReference type="NCBI Taxonomy" id="1537215"/>
    <lineage>
        <taxon>Bacteria</taxon>
        <taxon>Pseudomonadati</taxon>
        <taxon>Pseudomonadota</taxon>
        <taxon>Alphaproteobacteria</taxon>
        <taxon>Rhodobacterales</taxon>
        <taxon>Paracoccaceae</taxon>
        <taxon>Pseudooceanicola</taxon>
    </lineage>
</organism>
<keyword evidence="3" id="KW-0547">Nucleotide-binding</keyword>
<dbReference type="EC" id="2.7.1.4" evidence="8"/>
<reference evidence="8 9" key="1">
    <citation type="submission" date="2020-08" db="EMBL/GenBank/DDBJ databases">
        <title>Genome sequence of Rhodobacteraceae bacterium Lw-13e.</title>
        <authorList>
            <person name="Poehlein A."/>
            <person name="Wolter L."/>
            <person name="Daniel R."/>
            <person name="Brinkhoff T."/>
        </authorList>
    </citation>
    <scope>NUCLEOTIDE SEQUENCE [LARGE SCALE GENOMIC DNA]</scope>
    <source>
        <strain evidence="8 9">Lw-13e</strain>
    </source>
</reference>
<evidence type="ECO:0000256" key="5">
    <source>
        <dbReference type="ARBA" id="ARBA00022840"/>
    </source>
</evidence>
<dbReference type="CDD" id="cd01167">
    <property type="entry name" value="bac_FRK"/>
    <property type="match status" value="1"/>
</dbReference>
<proteinExistence type="inferred from homology"/>
<keyword evidence="2 6" id="KW-0808">Transferase</keyword>
<evidence type="ECO:0000256" key="1">
    <source>
        <dbReference type="ARBA" id="ARBA00010688"/>
    </source>
</evidence>